<evidence type="ECO:0000313" key="2">
    <source>
        <dbReference type="Proteomes" id="UP000623467"/>
    </source>
</evidence>
<evidence type="ECO:0000313" key="1">
    <source>
        <dbReference type="EMBL" id="KAF7367739.1"/>
    </source>
</evidence>
<keyword evidence="2" id="KW-1185">Reference proteome</keyword>
<accession>A0A8H6YYR2</accession>
<dbReference type="EMBL" id="JACAZH010000005">
    <property type="protein sequence ID" value="KAF7367739.1"/>
    <property type="molecule type" value="Genomic_DNA"/>
</dbReference>
<organism evidence="1 2">
    <name type="scientific">Mycena sanguinolenta</name>
    <dbReference type="NCBI Taxonomy" id="230812"/>
    <lineage>
        <taxon>Eukaryota</taxon>
        <taxon>Fungi</taxon>
        <taxon>Dikarya</taxon>
        <taxon>Basidiomycota</taxon>
        <taxon>Agaricomycotina</taxon>
        <taxon>Agaricomycetes</taxon>
        <taxon>Agaricomycetidae</taxon>
        <taxon>Agaricales</taxon>
        <taxon>Marasmiineae</taxon>
        <taxon>Mycenaceae</taxon>
        <taxon>Mycena</taxon>
    </lineage>
</organism>
<dbReference type="Proteomes" id="UP000623467">
    <property type="component" value="Unassembled WGS sequence"/>
</dbReference>
<gene>
    <name evidence="1" type="ORF">MSAN_00837800</name>
</gene>
<dbReference type="AlphaFoldDB" id="A0A8H6YYR2"/>
<protein>
    <recommendedName>
        <fullName evidence="3">F-box domain-containing protein</fullName>
    </recommendedName>
</protein>
<reference evidence="1" key="1">
    <citation type="submission" date="2020-05" db="EMBL/GenBank/DDBJ databases">
        <title>Mycena genomes resolve the evolution of fungal bioluminescence.</title>
        <authorList>
            <person name="Tsai I.J."/>
        </authorList>
    </citation>
    <scope>NUCLEOTIDE SEQUENCE</scope>
    <source>
        <strain evidence="1">160909Yilan</strain>
    </source>
</reference>
<evidence type="ECO:0008006" key="3">
    <source>
        <dbReference type="Google" id="ProtNLM"/>
    </source>
</evidence>
<comment type="caution">
    <text evidence="1">The sequence shown here is derived from an EMBL/GenBank/DDBJ whole genome shotgun (WGS) entry which is preliminary data.</text>
</comment>
<sequence length="297" mass="33426">MFDDSDRLGTNYVPSEEEIKDLRGLLVDPVEQLAKILKFRPKLTKWTCSLTSSRYGEIPFKPPSMHTGHSFLQCGAFPTMSSGEIFAACLPTEHNALIDLAEAPLLLGRICRRWRAVSYSTPMLWSSIHIAPLRPPWANERSVDFFPQLKPVIQQWFERAVTCPLTVSLVEASSYASDPDTHPISILRNFSHQFRHLSLAGDPRLLLPPLRLGPESLPVLKSIAIYNDTNRRYPFGIEHPEALNLLQIPTLTDISLRVMVDPLSLPLNWSQLTHLDIRCFPPTRDSGLDGVGALELL</sequence>
<dbReference type="OrthoDB" id="3248197at2759"/>
<name>A0A8H6YYR2_9AGAR</name>
<proteinExistence type="predicted"/>